<reference evidence="7 8" key="1">
    <citation type="submission" date="2016-10" db="EMBL/GenBank/DDBJ databases">
        <authorList>
            <person name="de Groot N.N."/>
        </authorList>
    </citation>
    <scope>NUCLEOTIDE SEQUENCE [LARGE SCALE GENOMIC DNA]</scope>
    <source>
        <strain evidence="7 8">DSM 9990</strain>
    </source>
</reference>
<evidence type="ECO:0000259" key="6">
    <source>
        <dbReference type="SMART" id="SM00363"/>
    </source>
</evidence>
<evidence type="ECO:0000313" key="7">
    <source>
        <dbReference type="EMBL" id="SFN08933.1"/>
    </source>
</evidence>
<dbReference type="Pfam" id="PF00849">
    <property type="entry name" value="PseudoU_synth_2"/>
    <property type="match status" value="1"/>
</dbReference>
<dbReference type="OrthoDB" id="128480at2"/>
<comment type="catalytic activity">
    <reaction evidence="5">
        <text>a uridine in RNA = a pseudouridine in RNA</text>
        <dbReference type="Rhea" id="RHEA:48348"/>
        <dbReference type="Rhea" id="RHEA-COMP:12068"/>
        <dbReference type="Rhea" id="RHEA-COMP:12069"/>
        <dbReference type="ChEBI" id="CHEBI:65314"/>
        <dbReference type="ChEBI" id="CHEBI:65315"/>
    </reaction>
</comment>
<evidence type="ECO:0000256" key="5">
    <source>
        <dbReference type="RuleBase" id="RU362028"/>
    </source>
</evidence>
<dbReference type="PROSITE" id="PS01129">
    <property type="entry name" value="PSI_RLU"/>
    <property type="match status" value="1"/>
</dbReference>
<dbReference type="AlphaFoldDB" id="A0A1I4W630"/>
<keyword evidence="2 5" id="KW-0413">Isomerase</keyword>
<dbReference type="InterPro" id="IPR006224">
    <property type="entry name" value="PsdUridine_synth_RluA-like_CS"/>
</dbReference>
<evidence type="ECO:0000256" key="3">
    <source>
        <dbReference type="PIRSR" id="PIRSR606225-1"/>
    </source>
</evidence>
<evidence type="ECO:0000256" key="2">
    <source>
        <dbReference type="ARBA" id="ARBA00023235"/>
    </source>
</evidence>
<dbReference type="Gene3D" id="3.10.290.10">
    <property type="entry name" value="RNA-binding S4 domain"/>
    <property type="match status" value="1"/>
</dbReference>
<dbReference type="PANTHER" id="PTHR21600">
    <property type="entry name" value="MITOCHONDRIAL RNA PSEUDOURIDINE SYNTHASE"/>
    <property type="match status" value="1"/>
</dbReference>
<dbReference type="CDD" id="cd00165">
    <property type="entry name" value="S4"/>
    <property type="match status" value="1"/>
</dbReference>
<dbReference type="InterPro" id="IPR036986">
    <property type="entry name" value="S4_RNA-bd_sf"/>
</dbReference>
<comment type="similarity">
    <text evidence="1 5">Belongs to the pseudouridine synthase RluA family.</text>
</comment>
<dbReference type="PANTHER" id="PTHR21600:SF44">
    <property type="entry name" value="RIBOSOMAL LARGE SUBUNIT PSEUDOURIDINE SYNTHASE D"/>
    <property type="match status" value="1"/>
</dbReference>
<dbReference type="SUPFAM" id="SSF55120">
    <property type="entry name" value="Pseudouridine synthase"/>
    <property type="match status" value="1"/>
</dbReference>
<protein>
    <recommendedName>
        <fullName evidence="5">Pseudouridine synthase</fullName>
        <ecNumber evidence="5">5.4.99.-</ecNumber>
    </recommendedName>
</protein>
<comment type="function">
    <text evidence="5">Responsible for synthesis of pseudouridine from uracil.</text>
</comment>
<dbReference type="InterPro" id="IPR002942">
    <property type="entry name" value="S4_RNA-bd"/>
</dbReference>
<dbReference type="SUPFAM" id="SSF55174">
    <property type="entry name" value="Alpha-L RNA-binding motif"/>
    <property type="match status" value="1"/>
</dbReference>
<feature type="domain" description="RNA-binding S4" evidence="6">
    <location>
        <begin position="17"/>
        <end position="82"/>
    </location>
</feature>
<sequence length="326" mass="36661">MASSTETFRVTPEEAGIRLDSLLVGRLEGYSRGFVQKLIKQGFVRVCGSARKSAYCVKPGDLVEVEIPEPDGADEPIVVPVPVPLDVLYEDEHIVVVNKPAGMVVHPGAGKESVSLVHALLYRYGSLASVGAPERPGIVHRLDENTTGVMIVARTDRAYWELVKQFEGRTVQKEYLALVWGVPPEETGTVSTLINRHPRERKKMAVTQNGREAVTKWKVLKTWKEVSLLSVKPITGRTHQIRVHMAYIHHPIVGDPLYCRHERRVNRLTDFAFKDLLKDIKRQMLHARMLRLKHPVSGEILEWQAPLPPDMERLLKSLDALEGVTS</sequence>
<keyword evidence="4" id="KW-0694">RNA-binding</keyword>
<dbReference type="GO" id="GO:0003723">
    <property type="term" value="F:RNA binding"/>
    <property type="evidence" value="ECO:0007669"/>
    <property type="project" value="UniProtKB-KW"/>
</dbReference>
<gene>
    <name evidence="7" type="ORF">SAMN05660836_02622</name>
</gene>
<name>A0A1I4W630_9BACT</name>
<dbReference type="SMART" id="SM00363">
    <property type="entry name" value="S4"/>
    <property type="match status" value="1"/>
</dbReference>
<proteinExistence type="inferred from homology"/>
<dbReference type="InterPro" id="IPR020103">
    <property type="entry name" value="PsdUridine_synth_cat_dom_sf"/>
</dbReference>
<keyword evidence="8" id="KW-1185">Reference proteome</keyword>
<accession>A0A1I4W630</accession>
<dbReference type="STRING" id="39841.SAMN05660836_02622"/>
<dbReference type="Gene3D" id="3.30.2350.10">
    <property type="entry name" value="Pseudouridine synthase"/>
    <property type="match status" value="1"/>
</dbReference>
<evidence type="ECO:0000313" key="8">
    <source>
        <dbReference type="Proteomes" id="UP000199611"/>
    </source>
</evidence>
<dbReference type="InterPro" id="IPR006225">
    <property type="entry name" value="PsdUridine_synth_RluC/D"/>
</dbReference>
<dbReference type="Proteomes" id="UP000199611">
    <property type="component" value="Unassembled WGS sequence"/>
</dbReference>
<dbReference type="PROSITE" id="PS50889">
    <property type="entry name" value="S4"/>
    <property type="match status" value="1"/>
</dbReference>
<evidence type="ECO:0000256" key="4">
    <source>
        <dbReference type="PROSITE-ProRule" id="PRU00182"/>
    </source>
</evidence>
<dbReference type="InterPro" id="IPR050188">
    <property type="entry name" value="RluA_PseudoU_synthase"/>
</dbReference>
<feature type="active site" evidence="3">
    <location>
        <position position="143"/>
    </location>
</feature>
<organism evidence="7 8">
    <name type="scientific">Thermodesulforhabdus norvegica</name>
    <dbReference type="NCBI Taxonomy" id="39841"/>
    <lineage>
        <taxon>Bacteria</taxon>
        <taxon>Pseudomonadati</taxon>
        <taxon>Thermodesulfobacteriota</taxon>
        <taxon>Syntrophobacteria</taxon>
        <taxon>Syntrophobacterales</taxon>
        <taxon>Thermodesulforhabdaceae</taxon>
        <taxon>Thermodesulforhabdus</taxon>
    </lineage>
</organism>
<dbReference type="InterPro" id="IPR006145">
    <property type="entry name" value="PsdUridine_synth_RsuA/RluA"/>
</dbReference>
<dbReference type="EMBL" id="FOUU01000014">
    <property type="protein sequence ID" value="SFN08933.1"/>
    <property type="molecule type" value="Genomic_DNA"/>
</dbReference>
<dbReference type="RefSeq" id="WP_093396433.1">
    <property type="nucleotide sequence ID" value="NZ_FOUU01000014.1"/>
</dbReference>
<dbReference type="GO" id="GO:0120159">
    <property type="term" value="F:rRNA pseudouridine synthase activity"/>
    <property type="evidence" value="ECO:0007669"/>
    <property type="project" value="UniProtKB-ARBA"/>
</dbReference>
<dbReference type="GO" id="GO:0000455">
    <property type="term" value="P:enzyme-directed rRNA pseudouridine synthesis"/>
    <property type="evidence" value="ECO:0007669"/>
    <property type="project" value="TreeGrafter"/>
</dbReference>
<dbReference type="NCBIfam" id="TIGR00005">
    <property type="entry name" value="rluA_subfam"/>
    <property type="match status" value="1"/>
</dbReference>
<dbReference type="CDD" id="cd02869">
    <property type="entry name" value="PseudoU_synth_RluA_like"/>
    <property type="match status" value="1"/>
</dbReference>
<evidence type="ECO:0000256" key="1">
    <source>
        <dbReference type="ARBA" id="ARBA00010876"/>
    </source>
</evidence>
<dbReference type="EC" id="5.4.99.-" evidence="5"/>